<feature type="transmembrane region" description="Helical" evidence="6">
    <location>
        <begin position="242"/>
        <end position="264"/>
    </location>
</feature>
<feature type="transmembrane region" description="Helical" evidence="6">
    <location>
        <begin position="7"/>
        <end position="25"/>
    </location>
</feature>
<dbReference type="Pfam" id="PF01594">
    <property type="entry name" value="AI-2E_transport"/>
    <property type="match status" value="1"/>
</dbReference>
<dbReference type="Proteomes" id="UP001231362">
    <property type="component" value="Unassembled WGS sequence"/>
</dbReference>
<dbReference type="InterPro" id="IPR002549">
    <property type="entry name" value="AI-2E-like"/>
</dbReference>
<comment type="subcellular location">
    <subcellularLocation>
        <location evidence="1">Membrane</location>
        <topology evidence="1">Multi-pass membrane protein</topology>
    </subcellularLocation>
</comment>
<feature type="transmembrane region" description="Helical" evidence="6">
    <location>
        <begin position="156"/>
        <end position="178"/>
    </location>
</feature>
<keyword evidence="8" id="KW-1185">Reference proteome</keyword>
<evidence type="ECO:0000256" key="2">
    <source>
        <dbReference type="ARBA" id="ARBA00009773"/>
    </source>
</evidence>
<feature type="transmembrane region" description="Helical" evidence="6">
    <location>
        <begin position="67"/>
        <end position="89"/>
    </location>
</feature>
<evidence type="ECO:0000256" key="5">
    <source>
        <dbReference type="ARBA" id="ARBA00023136"/>
    </source>
</evidence>
<name>A0ABT9V545_9BACL</name>
<reference evidence="7 8" key="1">
    <citation type="submission" date="2023-07" db="EMBL/GenBank/DDBJ databases">
        <title>Genomic Encyclopedia of Type Strains, Phase IV (KMG-IV): sequencing the most valuable type-strain genomes for metagenomic binning, comparative biology and taxonomic classification.</title>
        <authorList>
            <person name="Goeker M."/>
        </authorList>
    </citation>
    <scope>NUCLEOTIDE SEQUENCE [LARGE SCALE GENOMIC DNA]</scope>
    <source>
        <strain evidence="7 8">DSM 23948</strain>
    </source>
</reference>
<feature type="transmembrane region" description="Helical" evidence="6">
    <location>
        <begin position="31"/>
        <end position="55"/>
    </location>
</feature>
<feature type="transmembrane region" description="Helical" evidence="6">
    <location>
        <begin position="311"/>
        <end position="338"/>
    </location>
</feature>
<keyword evidence="5 6" id="KW-0472">Membrane</keyword>
<dbReference type="RefSeq" id="WP_307150581.1">
    <property type="nucleotide sequence ID" value="NZ_JAUSTU010000010.1"/>
</dbReference>
<protein>
    <submittedName>
        <fullName evidence="7">PurR-regulated permease PerM</fullName>
    </submittedName>
</protein>
<evidence type="ECO:0000313" key="7">
    <source>
        <dbReference type="EMBL" id="MDQ0156058.1"/>
    </source>
</evidence>
<comment type="caution">
    <text evidence="7">The sequence shown here is derived from an EMBL/GenBank/DDBJ whole genome shotgun (WGS) entry which is preliminary data.</text>
</comment>
<sequence>MDIRLKWYYRFGFLLLVFIVIYVFLKLKPIWLPLLQTILIVLSPFIISGFITYLLHPIVEKLHENFLPRWAAILIIYLLFFGGVGFALYKGIPAFIMQLRDLVENAPHFTSQYRVWVTTIQEHTSAWPEGFQEKIDEGIDAAEEALNQFLTKVVDFLLGILNSILIIALIPFITFYMLKDIDSIKRAIWYLTPRKWRSGGIQFLRDVDKSLGGYIRGQLLVGAALGSIAALLFWLFDMKYPLLLGFIVGATNIIPYFGPIIALFPTVIIAITISIKMVITSIVIILVLQFAEGNILSPLIVGKSLHMHPLMIMLALLAGGEMGGVFGLIVAVPILAIVKVSILHARNHLIRSRQMKDGVSEH</sequence>
<gene>
    <name evidence="7" type="ORF">J2S07_002376</name>
</gene>
<feature type="transmembrane region" description="Helical" evidence="6">
    <location>
        <begin position="219"/>
        <end position="236"/>
    </location>
</feature>
<evidence type="ECO:0000256" key="3">
    <source>
        <dbReference type="ARBA" id="ARBA00022692"/>
    </source>
</evidence>
<dbReference type="PANTHER" id="PTHR21716">
    <property type="entry name" value="TRANSMEMBRANE PROTEIN"/>
    <property type="match status" value="1"/>
</dbReference>
<organism evidence="7 8">
    <name type="scientific">Anoxybacillus andreesenii</name>
    <dbReference type="NCBI Taxonomy" id="1325932"/>
    <lineage>
        <taxon>Bacteria</taxon>
        <taxon>Bacillati</taxon>
        <taxon>Bacillota</taxon>
        <taxon>Bacilli</taxon>
        <taxon>Bacillales</taxon>
        <taxon>Anoxybacillaceae</taxon>
        <taxon>Anoxybacillus</taxon>
    </lineage>
</organism>
<proteinExistence type="inferred from homology"/>
<accession>A0ABT9V545</accession>
<evidence type="ECO:0000313" key="8">
    <source>
        <dbReference type="Proteomes" id="UP001231362"/>
    </source>
</evidence>
<evidence type="ECO:0000256" key="4">
    <source>
        <dbReference type="ARBA" id="ARBA00022989"/>
    </source>
</evidence>
<keyword evidence="3 6" id="KW-0812">Transmembrane</keyword>
<dbReference type="PANTHER" id="PTHR21716:SF15">
    <property type="entry name" value="TRANSPORT PROTEIN YRRI-RELATED"/>
    <property type="match status" value="1"/>
</dbReference>
<keyword evidence="4 6" id="KW-1133">Transmembrane helix</keyword>
<dbReference type="EMBL" id="JAUSTU010000010">
    <property type="protein sequence ID" value="MDQ0156058.1"/>
    <property type="molecule type" value="Genomic_DNA"/>
</dbReference>
<evidence type="ECO:0000256" key="6">
    <source>
        <dbReference type="SAM" id="Phobius"/>
    </source>
</evidence>
<evidence type="ECO:0000256" key="1">
    <source>
        <dbReference type="ARBA" id="ARBA00004141"/>
    </source>
</evidence>
<comment type="similarity">
    <text evidence="2">Belongs to the autoinducer-2 exporter (AI-2E) (TC 2.A.86) family.</text>
</comment>